<dbReference type="Pfam" id="PF14299">
    <property type="entry name" value="PP2"/>
    <property type="match status" value="2"/>
</dbReference>
<evidence type="ECO:0000313" key="3">
    <source>
        <dbReference type="Proteomes" id="UP000316621"/>
    </source>
</evidence>
<dbReference type="PROSITE" id="PS50181">
    <property type="entry name" value="FBOX"/>
    <property type="match status" value="1"/>
</dbReference>
<dbReference type="PANTHER" id="PTHR32278:SF111">
    <property type="entry name" value="F-BOX PROTEIN PP2-B12-RELATED"/>
    <property type="match status" value="1"/>
</dbReference>
<evidence type="ECO:0000313" key="2">
    <source>
        <dbReference type="EMBL" id="RZC63516.1"/>
    </source>
</evidence>
<feature type="domain" description="F-box" evidence="1">
    <location>
        <begin position="189"/>
        <end position="235"/>
    </location>
</feature>
<evidence type="ECO:0000259" key="1">
    <source>
        <dbReference type="PROSITE" id="PS50181"/>
    </source>
</evidence>
<dbReference type="PANTHER" id="PTHR32278">
    <property type="entry name" value="F-BOX DOMAIN-CONTAINING PROTEIN"/>
    <property type="match status" value="1"/>
</dbReference>
<keyword evidence="3" id="KW-1185">Reference proteome</keyword>
<dbReference type="OMA" id="HELTSMW"/>
<dbReference type="InterPro" id="IPR001810">
    <property type="entry name" value="F-box_dom"/>
</dbReference>
<dbReference type="CDD" id="cd22162">
    <property type="entry name" value="F-box_AtSKIP3-like"/>
    <property type="match status" value="1"/>
</dbReference>
<dbReference type="Proteomes" id="UP000316621">
    <property type="component" value="Chromosome 5"/>
</dbReference>
<dbReference type="SUPFAM" id="SSF81383">
    <property type="entry name" value="F-box domain"/>
    <property type="match status" value="1"/>
</dbReference>
<proteinExistence type="predicted"/>
<gene>
    <name evidence="2" type="ORF">C5167_025261</name>
</gene>
<dbReference type="EMBL" id="CM010719">
    <property type="protein sequence ID" value="RZC63516.1"/>
    <property type="molecule type" value="Genomic_DNA"/>
</dbReference>
<name>A0A4Y7JSJ8_PAPSO</name>
<dbReference type="Gramene" id="RZC63516">
    <property type="protein sequence ID" value="RZC63516"/>
    <property type="gene ID" value="C5167_025261"/>
</dbReference>
<protein>
    <recommendedName>
        <fullName evidence="1">F-box domain-containing protein</fullName>
    </recommendedName>
</protein>
<reference evidence="2 3" key="1">
    <citation type="journal article" date="2018" name="Science">
        <title>The opium poppy genome and morphinan production.</title>
        <authorList>
            <person name="Guo L."/>
            <person name="Winzer T."/>
            <person name="Yang X."/>
            <person name="Li Y."/>
            <person name="Ning Z."/>
            <person name="He Z."/>
            <person name="Teodor R."/>
            <person name="Lu Y."/>
            <person name="Bowser T.A."/>
            <person name="Graham I.A."/>
            <person name="Ye K."/>
        </authorList>
    </citation>
    <scope>NUCLEOTIDE SEQUENCE [LARGE SCALE GENOMIC DNA]</scope>
    <source>
        <strain evidence="3">cv. HN1</strain>
        <tissue evidence="2">Leaves</tissue>
    </source>
</reference>
<dbReference type="AlphaFoldDB" id="A0A4Y7JSJ8"/>
<sequence>MLGAKELGIAWGDNPNHWRWEGYPGSRFPKVAELQWVCWLETRGKLDTRLLSPNTVYGAYIVLKFKEGDNGFEDEPIKAKIEVAGGNDSVCSEERLVYFDSSGEHSPSDPVLESQYVAHERGDGWMEVDMGHFYNEGGRDNEGGEVHMSVLETERLLGKNNLDTESEVKSTMERAEKEEVLVEISEDIINNIERLPEGCISDILALTTPADACRSCLVSTLFKSAADSDVVWEKFMPPDYQDIISRAFYPFLSAASSKKELYYRLSDYPLLIDGGLKSFQLEKSSGKKFIMLGAKELAIAHGDNPQHWYWRGYPGSRLAKVAELKWIRWIEIRGKLDTRLLSPKTFYAAYLVLKFKDVVYGFDQPVKAKVELVGRAAGNNEVCSEERHVYLVDNGGEHSPLDPTLAGQYVARERGDGWMEVEMGHFYNEELEEDEGGDVHMSVLETERLGSKYGIIVQGMELRPKVDTQIP</sequence>
<accession>A0A4Y7JSJ8</accession>
<dbReference type="SMART" id="SM00256">
    <property type="entry name" value="FBOX"/>
    <property type="match status" value="1"/>
</dbReference>
<dbReference type="Pfam" id="PF00646">
    <property type="entry name" value="F-box"/>
    <property type="match status" value="1"/>
</dbReference>
<dbReference type="InterPro" id="IPR036047">
    <property type="entry name" value="F-box-like_dom_sf"/>
</dbReference>
<organism evidence="2 3">
    <name type="scientific">Papaver somniferum</name>
    <name type="common">Opium poppy</name>
    <dbReference type="NCBI Taxonomy" id="3469"/>
    <lineage>
        <taxon>Eukaryota</taxon>
        <taxon>Viridiplantae</taxon>
        <taxon>Streptophyta</taxon>
        <taxon>Embryophyta</taxon>
        <taxon>Tracheophyta</taxon>
        <taxon>Spermatophyta</taxon>
        <taxon>Magnoliopsida</taxon>
        <taxon>Ranunculales</taxon>
        <taxon>Papaveraceae</taxon>
        <taxon>Papaveroideae</taxon>
        <taxon>Papaver</taxon>
    </lineage>
</organism>
<dbReference type="InterPro" id="IPR025886">
    <property type="entry name" value="PP2-like"/>
</dbReference>